<dbReference type="Proteomes" id="UP000485058">
    <property type="component" value="Unassembled WGS sequence"/>
</dbReference>
<comment type="caution">
    <text evidence="1">The sequence shown here is derived from an EMBL/GenBank/DDBJ whole genome shotgun (WGS) entry which is preliminary data.</text>
</comment>
<protein>
    <submittedName>
        <fullName evidence="1">Uncharacterized protein</fullName>
    </submittedName>
</protein>
<sequence length="24" mass="2828">MLGSIRSCWSPPPLAPQFTFWHRL</sequence>
<feature type="non-terminal residue" evidence="1">
    <location>
        <position position="1"/>
    </location>
</feature>
<evidence type="ECO:0000313" key="1">
    <source>
        <dbReference type="EMBL" id="GFH24231.1"/>
    </source>
</evidence>
<proteinExistence type="predicted"/>
<reference evidence="1 2" key="1">
    <citation type="submission" date="2020-02" db="EMBL/GenBank/DDBJ databases">
        <title>Draft genome sequence of Haematococcus lacustris strain NIES-144.</title>
        <authorList>
            <person name="Morimoto D."/>
            <person name="Nakagawa S."/>
            <person name="Yoshida T."/>
            <person name="Sawayama S."/>
        </authorList>
    </citation>
    <scope>NUCLEOTIDE SEQUENCE [LARGE SCALE GENOMIC DNA]</scope>
    <source>
        <strain evidence="1 2">NIES-144</strain>
    </source>
</reference>
<dbReference type="EMBL" id="BLLF01002478">
    <property type="protein sequence ID" value="GFH24231.1"/>
    <property type="molecule type" value="Genomic_DNA"/>
</dbReference>
<accession>A0A699ZPP7</accession>
<organism evidence="1 2">
    <name type="scientific">Haematococcus lacustris</name>
    <name type="common">Green alga</name>
    <name type="synonym">Haematococcus pluvialis</name>
    <dbReference type="NCBI Taxonomy" id="44745"/>
    <lineage>
        <taxon>Eukaryota</taxon>
        <taxon>Viridiplantae</taxon>
        <taxon>Chlorophyta</taxon>
        <taxon>core chlorophytes</taxon>
        <taxon>Chlorophyceae</taxon>
        <taxon>CS clade</taxon>
        <taxon>Chlamydomonadales</taxon>
        <taxon>Haematococcaceae</taxon>
        <taxon>Haematococcus</taxon>
    </lineage>
</organism>
<dbReference type="AlphaFoldDB" id="A0A699ZPP7"/>
<gene>
    <name evidence="1" type="ORF">HaLaN_21984</name>
</gene>
<evidence type="ECO:0000313" key="2">
    <source>
        <dbReference type="Proteomes" id="UP000485058"/>
    </source>
</evidence>
<keyword evidence="2" id="KW-1185">Reference proteome</keyword>
<name>A0A699ZPP7_HAELA</name>